<evidence type="ECO:0000256" key="2">
    <source>
        <dbReference type="SAM" id="MobiDB-lite"/>
    </source>
</evidence>
<feature type="region of interest" description="Disordered" evidence="2">
    <location>
        <begin position="82"/>
        <end position="118"/>
    </location>
</feature>
<dbReference type="AlphaFoldDB" id="A0A7G2C5L6"/>
<feature type="compositionally biased region" description="Basic and acidic residues" evidence="2">
    <location>
        <begin position="176"/>
        <end position="188"/>
    </location>
</feature>
<feature type="region of interest" description="Disordered" evidence="2">
    <location>
        <begin position="326"/>
        <end position="358"/>
    </location>
</feature>
<sequence>MSSVTVCPYCGDVVSSLHLRSHLSFCKGKSPPKNGIEYYKYLNEQQKSSTRERGSASTSYMEEAIRGPVGFYQGVQEELYSPLPRKPSESVPSSSSKTTAPSMKGSASHPGSTSGSRVLASSIPQVKFGRSDNEPKVLGSLSQPKASEAGIATKRFGTTPSQSIPVDVTPSMSHRGPTEDLRSLREESAVVPRSKLSRVMQGKASLSTDMRYSSAPTERENETEEMNYVLQGTINAHEMELAALKAQQQQLAERLGAVQSVAAIGKDLDIFKRATNTSIDHLERRCDALDRELAGVKMSLLKERPTDVSTTSQTSSKIRIVHQSSTAKDLHGGVDPDRTNHSHQLDPHNRTRNTQMENPSFLEKSLDARTIISLLNGPSVMAESPWRPLYTSFV</sequence>
<evidence type="ECO:0000256" key="1">
    <source>
        <dbReference type="SAM" id="Coils"/>
    </source>
</evidence>
<feature type="compositionally biased region" description="Low complexity" evidence="2">
    <location>
        <begin position="89"/>
        <end position="102"/>
    </location>
</feature>
<dbReference type="Proteomes" id="UP000515908">
    <property type="component" value="Chromosome 01"/>
</dbReference>
<organism evidence="3 4">
    <name type="scientific">Angomonas deanei</name>
    <dbReference type="NCBI Taxonomy" id="59799"/>
    <lineage>
        <taxon>Eukaryota</taxon>
        <taxon>Discoba</taxon>
        <taxon>Euglenozoa</taxon>
        <taxon>Kinetoplastea</taxon>
        <taxon>Metakinetoplastina</taxon>
        <taxon>Trypanosomatida</taxon>
        <taxon>Trypanosomatidae</taxon>
        <taxon>Strigomonadinae</taxon>
        <taxon>Angomonas</taxon>
    </lineage>
</organism>
<dbReference type="EMBL" id="LR877145">
    <property type="protein sequence ID" value="CAD2213232.1"/>
    <property type="molecule type" value="Genomic_DNA"/>
</dbReference>
<accession>A0A7G2C5L6</accession>
<evidence type="ECO:0000313" key="4">
    <source>
        <dbReference type="Proteomes" id="UP000515908"/>
    </source>
</evidence>
<evidence type="ECO:0000313" key="3">
    <source>
        <dbReference type="EMBL" id="CAD2213232.1"/>
    </source>
</evidence>
<keyword evidence="4" id="KW-1185">Reference proteome</keyword>
<protein>
    <submittedName>
        <fullName evidence="3">Uncharacterized protein</fullName>
    </submittedName>
</protein>
<feature type="coiled-coil region" evidence="1">
    <location>
        <begin position="234"/>
        <end position="299"/>
    </location>
</feature>
<dbReference type="VEuPathDB" id="TriTrypDB:ADEAN_000066900"/>
<gene>
    <name evidence="3" type="ORF">ADEAN_000066900</name>
</gene>
<name>A0A7G2C5L6_9TRYP</name>
<feature type="region of interest" description="Disordered" evidence="2">
    <location>
        <begin position="156"/>
        <end position="223"/>
    </location>
</feature>
<keyword evidence="1" id="KW-0175">Coiled coil</keyword>
<feature type="compositionally biased region" description="Polar residues" evidence="2">
    <location>
        <begin position="204"/>
        <end position="216"/>
    </location>
</feature>
<feature type="compositionally biased region" description="Basic and acidic residues" evidence="2">
    <location>
        <begin position="328"/>
        <end position="349"/>
    </location>
</feature>
<reference evidence="3 4" key="1">
    <citation type="submission" date="2020-08" db="EMBL/GenBank/DDBJ databases">
        <authorList>
            <person name="Newling K."/>
            <person name="Davey J."/>
            <person name="Forrester S."/>
        </authorList>
    </citation>
    <scope>NUCLEOTIDE SEQUENCE [LARGE SCALE GENOMIC DNA]</scope>
    <source>
        <strain evidence="4">Crithidia deanei Carvalho (ATCC PRA-265)</strain>
    </source>
</reference>
<proteinExistence type="predicted"/>